<keyword evidence="1" id="KW-0963">Cytoplasm</keyword>
<dbReference type="InterPro" id="IPR050276">
    <property type="entry name" value="MshD_Acetyltransferase"/>
</dbReference>
<protein>
    <recommendedName>
        <fullName evidence="1">[Ribosomal protein bS18]-alanine N-acetyltransferase</fullName>
        <ecNumber evidence="1">2.3.1.266</ecNumber>
    </recommendedName>
</protein>
<sequence length="153" mass="16758">MIKFKLLSSDDIGRVLEIERECFGSESWTYSMFESEIYNSVSLFLLAECGDGELAGYASLWVAAGIAEVANIAVAPDLRRKGIGECLMEVLTGISLVLGAELVNLEVKAANLGAVSMYSKLGFREVGLRRKYYPDGSDAVLMTKTLFDNKEPE</sequence>
<dbReference type="Gene3D" id="3.40.630.30">
    <property type="match status" value="1"/>
</dbReference>
<dbReference type="GO" id="GO:0005737">
    <property type="term" value="C:cytoplasm"/>
    <property type="evidence" value="ECO:0007669"/>
    <property type="project" value="UniProtKB-SubCell"/>
</dbReference>
<name>A0A9D1TL82_9FIRM</name>
<dbReference type="SUPFAM" id="SSF55729">
    <property type="entry name" value="Acyl-CoA N-acyltransferases (Nat)"/>
    <property type="match status" value="1"/>
</dbReference>
<dbReference type="CDD" id="cd04301">
    <property type="entry name" value="NAT_SF"/>
    <property type="match status" value="1"/>
</dbReference>
<comment type="caution">
    <text evidence="3">The sequence shown here is derived from an EMBL/GenBank/DDBJ whole genome shotgun (WGS) entry which is preliminary data.</text>
</comment>
<dbReference type="NCBIfam" id="TIGR01575">
    <property type="entry name" value="rimI"/>
    <property type="match status" value="1"/>
</dbReference>
<evidence type="ECO:0000313" key="3">
    <source>
        <dbReference type="EMBL" id="HIV85652.1"/>
    </source>
</evidence>
<evidence type="ECO:0000259" key="2">
    <source>
        <dbReference type="PROSITE" id="PS51186"/>
    </source>
</evidence>
<comment type="subcellular location">
    <subcellularLocation>
        <location evidence="1">Cytoplasm</location>
    </subcellularLocation>
</comment>
<keyword evidence="3" id="KW-0687">Ribonucleoprotein</keyword>
<dbReference type="PANTHER" id="PTHR43617:SF20">
    <property type="entry name" value="N-ALPHA-ACETYLTRANSFERASE RIMI"/>
    <property type="match status" value="1"/>
</dbReference>
<comment type="catalytic activity">
    <reaction evidence="1">
        <text>N-terminal L-alanyl-[ribosomal protein bS18] + acetyl-CoA = N-terminal N(alpha)-acetyl-L-alanyl-[ribosomal protein bS18] + CoA + H(+)</text>
        <dbReference type="Rhea" id="RHEA:43756"/>
        <dbReference type="Rhea" id="RHEA-COMP:10676"/>
        <dbReference type="Rhea" id="RHEA-COMP:10677"/>
        <dbReference type="ChEBI" id="CHEBI:15378"/>
        <dbReference type="ChEBI" id="CHEBI:57287"/>
        <dbReference type="ChEBI" id="CHEBI:57288"/>
        <dbReference type="ChEBI" id="CHEBI:64718"/>
        <dbReference type="ChEBI" id="CHEBI:83683"/>
        <dbReference type="EC" id="2.3.1.266"/>
    </reaction>
</comment>
<dbReference type="Proteomes" id="UP000824162">
    <property type="component" value="Unassembled WGS sequence"/>
</dbReference>
<dbReference type="AlphaFoldDB" id="A0A9D1TL82"/>
<keyword evidence="3" id="KW-0689">Ribosomal protein</keyword>
<proteinExistence type="inferred from homology"/>
<reference evidence="3" key="2">
    <citation type="submission" date="2021-04" db="EMBL/GenBank/DDBJ databases">
        <authorList>
            <person name="Gilroy R."/>
        </authorList>
    </citation>
    <scope>NUCLEOTIDE SEQUENCE</scope>
    <source>
        <strain evidence="3">5790</strain>
    </source>
</reference>
<evidence type="ECO:0000313" key="4">
    <source>
        <dbReference type="Proteomes" id="UP000824162"/>
    </source>
</evidence>
<dbReference type="InterPro" id="IPR006464">
    <property type="entry name" value="AcTrfase_RimI/Ard1"/>
</dbReference>
<dbReference type="GO" id="GO:0008999">
    <property type="term" value="F:protein-N-terminal-alanine acetyltransferase activity"/>
    <property type="evidence" value="ECO:0007669"/>
    <property type="project" value="UniProtKB-EC"/>
</dbReference>
<feature type="domain" description="N-acetyltransferase" evidence="2">
    <location>
        <begin position="2"/>
        <end position="147"/>
    </location>
</feature>
<evidence type="ECO:0000256" key="1">
    <source>
        <dbReference type="RuleBase" id="RU363094"/>
    </source>
</evidence>
<dbReference type="Pfam" id="PF00583">
    <property type="entry name" value="Acetyltransf_1"/>
    <property type="match status" value="1"/>
</dbReference>
<reference evidence="3" key="1">
    <citation type="journal article" date="2021" name="PeerJ">
        <title>Extensive microbial diversity within the chicken gut microbiome revealed by metagenomics and culture.</title>
        <authorList>
            <person name="Gilroy R."/>
            <person name="Ravi A."/>
            <person name="Getino M."/>
            <person name="Pursley I."/>
            <person name="Horton D.L."/>
            <person name="Alikhan N.F."/>
            <person name="Baker D."/>
            <person name="Gharbi K."/>
            <person name="Hall N."/>
            <person name="Watson M."/>
            <person name="Adriaenssens E.M."/>
            <person name="Foster-Nyarko E."/>
            <person name="Jarju S."/>
            <person name="Secka A."/>
            <person name="Antonio M."/>
            <person name="Oren A."/>
            <person name="Chaudhuri R.R."/>
            <person name="La Ragione R."/>
            <person name="Hildebrand F."/>
            <person name="Pallen M.J."/>
        </authorList>
    </citation>
    <scope>NUCLEOTIDE SEQUENCE</scope>
    <source>
        <strain evidence="3">5790</strain>
    </source>
</reference>
<dbReference type="InterPro" id="IPR016181">
    <property type="entry name" value="Acyl_CoA_acyltransferase"/>
</dbReference>
<comment type="function">
    <text evidence="1">Acetylates the N-terminal alanine of ribosomal protein bS18.</text>
</comment>
<comment type="similarity">
    <text evidence="1">Belongs to the acetyltransferase family. RimI subfamily.</text>
</comment>
<gene>
    <name evidence="3" type="primary">rimI</name>
    <name evidence="3" type="ORF">H9900_02445</name>
</gene>
<organism evidence="3 4">
    <name type="scientific">Candidatus Monoglobus merdigallinarum</name>
    <dbReference type="NCBI Taxonomy" id="2838698"/>
    <lineage>
        <taxon>Bacteria</taxon>
        <taxon>Bacillati</taxon>
        <taxon>Bacillota</taxon>
        <taxon>Clostridia</taxon>
        <taxon>Monoglobales</taxon>
        <taxon>Monoglobaceae</taxon>
        <taxon>Monoglobus</taxon>
    </lineage>
</organism>
<accession>A0A9D1TL82</accession>
<dbReference type="EMBL" id="DXIJ01000048">
    <property type="protein sequence ID" value="HIV85652.1"/>
    <property type="molecule type" value="Genomic_DNA"/>
</dbReference>
<dbReference type="PROSITE" id="PS51186">
    <property type="entry name" value="GNAT"/>
    <property type="match status" value="1"/>
</dbReference>
<dbReference type="EC" id="2.3.1.266" evidence="1"/>
<dbReference type="PANTHER" id="PTHR43617">
    <property type="entry name" value="L-AMINO ACID N-ACETYLTRANSFERASE"/>
    <property type="match status" value="1"/>
</dbReference>
<dbReference type="InterPro" id="IPR000182">
    <property type="entry name" value="GNAT_dom"/>
</dbReference>
<dbReference type="GO" id="GO:0005840">
    <property type="term" value="C:ribosome"/>
    <property type="evidence" value="ECO:0007669"/>
    <property type="project" value="UniProtKB-KW"/>
</dbReference>